<organism evidence="1 2">
    <name type="scientific">Glutamicibacter nicotianae</name>
    <name type="common">Arthrobacter nicotianae</name>
    <dbReference type="NCBI Taxonomy" id="37929"/>
    <lineage>
        <taxon>Bacteria</taxon>
        <taxon>Bacillati</taxon>
        <taxon>Actinomycetota</taxon>
        <taxon>Actinomycetes</taxon>
        <taxon>Micrococcales</taxon>
        <taxon>Micrococcaceae</taxon>
        <taxon>Glutamicibacter</taxon>
    </lineage>
</organism>
<proteinExistence type="predicted"/>
<comment type="caution">
    <text evidence="1">The sequence shown here is derived from an EMBL/GenBank/DDBJ whole genome shotgun (WGS) entry which is preliminary data.</text>
</comment>
<evidence type="ECO:0000313" key="2">
    <source>
        <dbReference type="Proteomes" id="UP000316242"/>
    </source>
</evidence>
<dbReference type="Proteomes" id="UP000316242">
    <property type="component" value="Unassembled WGS sequence"/>
</dbReference>
<protein>
    <submittedName>
        <fullName evidence="1">Uncharacterized protein</fullName>
    </submittedName>
</protein>
<accession>A0ABQ0RL05</accession>
<evidence type="ECO:0000313" key="1">
    <source>
        <dbReference type="EMBL" id="GEC12498.1"/>
    </source>
</evidence>
<gene>
    <name evidence="1" type="ORF">ANI01nite_17010</name>
</gene>
<keyword evidence="2" id="KW-1185">Reference proteome</keyword>
<dbReference type="EMBL" id="BJNE01000006">
    <property type="protein sequence ID" value="GEC12498.1"/>
    <property type="molecule type" value="Genomic_DNA"/>
</dbReference>
<sequence length="77" mass="8223">MAEFFASRDFAVNSSTLVKGLRVSAADDDFSSGTGPEVRGGLLDLLLAMAGRKQVLPRLEGSGVEELDRRIAAQVRT</sequence>
<name>A0ABQ0RL05_GLUNI</name>
<reference evidence="1 2" key="1">
    <citation type="submission" date="2019-06" db="EMBL/GenBank/DDBJ databases">
        <title>Whole genome shotgun sequence of Glutamicibacter nicotianae NBRC 14234.</title>
        <authorList>
            <person name="Hosoyama A."/>
            <person name="Uohara A."/>
            <person name="Ohji S."/>
            <person name="Ichikawa N."/>
        </authorList>
    </citation>
    <scope>NUCLEOTIDE SEQUENCE [LARGE SCALE GENOMIC DNA]</scope>
    <source>
        <strain evidence="1 2">NBRC 14234</strain>
    </source>
</reference>